<sequence length="383" mass="43291">MQRLSAISVHSEINDLGVPWTFNAILLFHQRSDELSSKFQGITEVAEEKSTVTNETTTDEVTENIELLKSIKSYELKLFERDSECQSLQQQMQHLQNNLAELTAQIELRRLNFISNSNVDPKLSHDTLPSGSLDCTACTQETKQMTGAVHAVTPRTGRRDSPRSRRVSSQHAAPTDGQNVIMYSDEFGRVAQQPKPVSSLSSRFCAWEDHGTRLVFCDLSRHLTAFIMTLIRKLHHYGVTGRSLGLLESYLSDRIQRVDINGERSSGSAVNMGATDMSIMLLTCYGAVETITVRLQLLGLNDLECYKHLLYTSLQCSHSPTKTETDQHHNIMLTQHDAHYLVIIRVLFHNRRQETEEETEETHRLFGVTIPAGGCQWEQMNSA</sequence>
<reference evidence="3 4" key="1">
    <citation type="journal article" date="2019" name="Commun. Biol.">
        <title>The bagworm genome reveals a unique fibroin gene that provides high tensile strength.</title>
        <authorList>
            <person name="Kono N."/>
            <person name="Nakamura H."/>
            <person name="Ohtoshi R."/>
            <person name="Tomita M."/>
            <person name="Numata K."/>
            <person name="Arakawa K."/>
        </authorList>
    </citation>
    <scope>NUCLEOTIDE SEQUENCE [LARGE SCALE GENOMIC DNA]</scope>
</reference>
<evidence type="ECO:0000313" key="4">
    <source>
        <dbReference type="Proteomes" id="UP000299102"/>
    </source>
</evidence>
<feature type="coiled-coil region" evidence="1">
    <location>
        <begin position="85"/>
        <end position="112"/>
    </location>
</feature>
<keyword evidence="4" id="KW-1185">Reference proteome</keyword>
<dbReference type="OrthoDB" id="414730at2759"/>
<dbReference type="Proteomes" id="UP000299102">
    <property type="component" value="Unassembled WGS sequence"/>
</dbReference>
<gene>
    <name evidence="3" type="ORF">EVAR_2696_1</name>
</gene>
<protein>
    <submittedName>
        <fullName evidence="3">Uncharacterized protein</fullName>
    </submittedName>
</protein>
<dbReference type="AlphaFoldDB" id="A0A4C1SQF9"/>
<name>A0A4C1SQF9_EUMVA</name>
<organism evidence="3 4">
    <name type="scientific">Eumeta variegata</name>
    <name type="common">Bagworm moth</name>
    <name type="synonym">Eumeta japonica</name>
    <dbReference type="NCBI Taxonomy" id="151549"/>
    <lineage>
        <taxon>Eukaryota</taxon>
        <taxon>Metazoa</taxon>
        <taxon>Ecdysozoa</taxon>
        <taxon>Arthropoda</taxon>
        <taxon>Hexapoda</taxon>
        <taxon>Insecta</taxon>
        <taxon>Pterygota</taxon>
        <taxon>Neoptera</taxon>
        <taxon>Endopterygota</taxon>
        <taxon>Lepidoptera</taxon>
        <taxon>Glossata</taxon>
        <taxon>Ditrysia</taxon>
        <taxon>Tineoidea</taxon>
        <taxon>Psychidae</taxon>
        <taxon>Oiketicinae</taxon>
        <taxon>Eumeta</taxon>
    </lineage>
</organism>
<evidence type="ECO:0000256" key="2">
    <source>
        <dbReference type="SAM" id="MobiDB-lite"/>
    </source>
</evidence>
<evidence type="ECO:0000313" key="3">
    <source>
        <dbReference type="EMBL" id="GBP03291.1"/>
    </source>
</evidence>
<keyword evidence="1" id="KW-0175">Coiled coil</keyword>
<evidence type="ECO:0000256" key="1">
    <source>
        <dbReference type="SAM" id="Coils"/>
    </source>
</evidence>
<proteinExistence type="predicted"/>
<accession>A0A4C1SQF9</accession>
<dbReference type="EMBL" id="BGZK01000009">
    <property type="protein sequence ID" value="GBP03291.1"/>
    <property type="molecule type" value="Genomic_DNA"/>
</dbReference>
<feature type="region of interest" description="Disordered" evidence="2">
    <location>
        <begin position="147"/>
        <end position="175"/>
    </location>
</feature>
<comment type="caution">
    <text evidence="3">The sequence shown here is derived from an EMBL/GenBank/DDBJ whole genome shotgun (WGS) entry which is preliminary data.</text>
</comment>